<dbReference type="Gene3D" id="1.20.1280.50">
    <property type="match status" value="1"/>
</dbReference>
<dbReference type="AlphaFoldDB" id="A0AAD7FV16"/>
<dbReference type="PANTHER" id="PTHR13318">
    <property type="entry name" value="PARTNER OF PAIRED, ISOFORM B-RELATED"/>
    <property type="match status" value="1"/>
</dbReference>
<evidence type="ECO:0008006" key="3">
    <source>
        <dbReference type="Google" id="ProtNLM"/>
    </source>
</evidence>
<comment type="caution">
    <text evidence="1">The sequence shown here is derived from an EMBL/GenBank/DDBJ whole genome shotgun (WGS) entry which is preliminary data.</text>
</comment>
<dbReference type="SUPFAM" id="SSF52047">
    <property type="entry name" value="RNI-like"/>
    <property type="match status" value="1"/>
</dbReference>
<dbReference type="GO" id="GO:0031146">
    <property type="term" value="P:SCF-dependent proteasomal ubiquitin-dependent protein catabolic process"/>
    <property type="evidence" value="ECO:0007669"/>
    <property type="project" value="TreeGrafter"/>
</dbReference>
<name>A0AAD7FV16_9AGAR</name>
<dbReference type="GO" id="GO:0019005">
    <property type="term" value="C:SCF ubiquitin ligase complex"/>
    <property type="evidence" value="ECO:0007669"/>
    <property type="project" value="TreeGrafter"/>
</dbReference>
<keyword evidence="2" id="KW-1185">Reference proteome</keyword>
<reference evidence="1" key="1">
    <citation type="submission" date="2023-03" db="EMBL/GenBank/DDBJ databases">
        <title>Massive genome expansion in bonnet fungi (Mycena s.s.) driven by repeated elements and novel gene families across ecological guilds.</title>
        <authorList>
            <consortium name="Lawrence Berkeley National Laboratory"/>
            <person name="Harder C.B."/>
            <person name="Miyauchi S."/>
            <person name="Viragh M."/>
            <person name="Kuo A."/>
            <person name="Thoen E."/>
            <person name="Andreopoulos B."/>
            <person name="Lu D."/>
            <person name="Skrede I."/>
            <person name="Drula E."/>
            <person name="Henrissat B."/>
            <person name="Morin E."/>
            <person name="Kohler A."/>
            <person name="Barry K."/>
            <person name="LaButti K."/>
            <person name="Morin E."/>
            <person name="Salamov A."/>
            <person name="Lipzen A."/>
            <person name="Mereny Z."/>
            <person name="Hegedus B."/>
            <person name="Baldrian P."/>
            <person name="Stursova M."/>
            <person name="Weitz H."/>
            <person name="Taylor A."/>
            <person name="Grigoriev I.V."/>
            <person name="Nagy L.G."/>
            <person name="Martin F."/>
            <person name="Kauserud H."/>
        </authorList>
    </citation>
    <scope>NUCLEOTIDE SEQUENCE</scope>
    <source>
        <strain evidence="1">9284</strain>
    </source>
</reference>
<dbReference type="EMBL" id="JARKIF010000003">
    <property type="protein sequence ID" value="KAJ7644625.1"/>
    <property type="molecule type" value="Genomic_DNA"/>
</dbReference>
<evidence type="ECO:0000313" key="1">
    <source>
        <dbReference type="EMBL" id="KAJ7644625.1"/>
    </source>
</evidence>
<protein>
    <recommendedName>
        <fullName evidence="3">F-box domain-containing protein</fullName>
    </recommendedName>
</protein>
<accession>A0AAD7FV16</accession>
<dbReference type="InterPro" id="IPR032675">
    <property type="entry name" value="LRR_dom_sf"/>
</dbReference>
<proteinExistence type="predicted"/>
<evidence type="ECO:0000313" key="2">
    <source>
        <dbReference type="Proteomes" id="UP001221142"/>
    </source>
</evidence>
<dbReference type="Proteomes" id="UP001221142">
    <property type="component" value="Unassembled WGS sequence"/>
</dbReference>
<organism evidence="1 2">
    <name type="scientific">Roridomyces roridus</name>
    <dbReference type="NCBI Taxonomy" id="1738132"/>
    <lineage>
        <taxon>Eukaryota</taxon>
        <taxon>Fungi</taxon>
        <taxon>Dikarya</taxon>
        <taxon>Basidiomycota</taxon>
        <taxon>Agaricomycotina</taxon>
        <taxon>Agaricomycetes</taxon>
        <taxon>Agaricomycetidae</taxon>
        <taxon>Agaricales</taxon>
        <taxon>Marasmiineae</taxon>
        <taxon>Mycenaceae</taxon>
        <taxon>Roridomyces</taxon>
    </lineage>
</organism>
<gene>
    <name evidence="1" type="ORF">FB45DRAFT_298253</name>
</gene>
<dbReference type="Gene3D" id="3.80.10.10">
    <property type="entry name" value="Ribonuclease Inhibitor"/>
    <property type="match status" value="1"/>
</dbReference>
<sequence length="496" mass="55610">MENFTSALLLGYSSTSDIEHLAKNLILAAETNIARIESQIRDLLRLRDRERGIIAALKQIAAPIRKLPAELLVEIFRVVAAHAAAEELSHPNYTSFQLKPVLVLSQVCAHWRQLWSYHVNLNLRKAPSDTYLTTTKTFFERSAPLPIPILWREQTTKSSALVQVLLDLAPRWESLVFAQSDISQLHKLPMDALRSLVSLDLNHMAQISTLSPVKAFLGAHSLRTVSLTVRSIDQIHIPWSQLVELSLHVFDDAPAQKFLDILVQCTNIVSLDFIGITPWSQPPDIGSTPVARLAQLTDLALVFDSGFEEGFISPFIARLSLPSLTKLNISAAFENYWSSADITAFLRRSPNVEDLTISHSLMTSENLSALLLDSPNLVALRLSSCFNGEDVFESTLEYLTFSPTALVHPAPRLQRLDMSDNLENIDEEKLERMLSSRWWTDAQLAALPGAPPVARWEKLEIRTDFDHTVEEQREYGRSLLAKVAQLQAQGLDVKID</sequence>